<evidence type="ECO:0000256" key="3">
    <source>
        <dbReference type="ARBA" id="ARBA00008562"/>
    </source>
</evidence>
<dbReference type="NCBIfam" id="NF005978">
    <property type="entry name" value="PRK08071.1"/>
    <property type="match status" value="1"/>
</dbReference>
<comment type="function">
    <text evidence="12">Catalyzes the oxidation of L-aspartate to iminoaspartate.</text>
</comment>
<feature type="domain" description="Fumarate reductase/succinate dehydrogenase flavoprotein-like C-terminal" evidence="14">
    <location>
        <begin position="416"/>
        <end position="513"/>
    </location>
</feature>
<comment type="similarity">
    <text evidence="3 12">Belongs to the FAD-dependent oxidoreductase 2 family. NadB subfamily.</text>
</comment>
<dbReference type="FunFam" id="3.90.700.10:FF:000002">
    <property type="entry name" value="L-aspartate oxidase"/>
    <property type="match status" value="1"/>
</dbReference>
<evidence type="ECO:0000256" key="7">
    <source>
        <dbReference type="ARBA" id="ARBA00022642"/>
    </source>
</evidence>
<evidence type="ECO:0000313" key="16">
    <source>
        <dbReference type="Proteomes" id="UP000030403"/>
    </source>
</evidence>
<evidence type="ECO:0000313" key="15">
    <source>
        <dbReference type="EMBL" id="KGX84016.1"/>
    </source>
</evidence>
<keyword evidence="9 12" id="KW-0560">Oxidoreductase</keyword>
<evidence type="ECO:0000256" key="6">
    <source>
        <dbReference type="ARBA" id="ARBA00022630"/>
    </source>
</evidence>
<dbReference type="InterPro" id="IPR037099">
    <property type="entry name" value="Fum_R/Succ_DH_flav-like_C_sf"/>
</dbReference>
<dbReference type="GO" id="GO:0008734">
    <property type="term" value="F:L-aspartate oxidase activity"/>
    <property type="evidence" value="ECO:0007669"/>
    <property type="project" value="UniProtKB-UniRule"/>
</dbReference>
<dbReference type="InterPro" id="IPR005288">
    <property type="entry name" value="NadB"/>
</dbReference>
<comment type="caution">
    <text evidence="15">The sequence shown here is derived from an EMBL/GenBank/DDBJ whole genome shotgun (WGS) entry which is preliminary data.</text>
</comment>
<dbReference type="PRINTS" id="PR00368">
    <property type="entry name" value="FADPNR"/>
</dbReference>
<dbReference type="STRING" id="1385511.GCA_000425225_03962"/>
<dbReference type="AlphaFoldDB" id="A0A0A5FTE9"/>
<comment type="cofactor">
    <cofactor evidence="1 12">
        <name>FAD</name>
        <dbReference type="ChEBI" id="CHEBI:57692"/>
    </cofactor>
</comment>
<keyword evidence="8 12" id="KW-0274">FAD</keyword>
<comment type="catalytic activity">
    <reaction evidence="10">
        <text>L-aspartate + O2 = iminosuccinate + H2O2</text>
        <dbReference type="Rhea" id="RHEA:25876"/>
        <dbReference type="ChEBI" id="CHEBI:15379"/>
        <dbReference type="ChEBI" id="CHEBI:16240"/>
        <dbReference type="ChEBI" id="CHEBI:29991"/>
        <dbReference type="ChEBI" id="CHEBI:77875"/>
        <dbReference type="EC" id="1.4.3.16"/>
    </reaction>
    <physiologicalReaction direction="left-to-right" evidence="10">
        <dbReference type="Rhea" id="RHEA:25877"/>
    </physiologicalReaction>
</comment>
<comment type="subcellular location">
    <subcellularLocation>
        <location evidence="12">Cytoplasm</location>
    </subcellularLocation>
</comment>
<dbReference type="OrthoDB" id="9806724at2"/>
<dbReference type="GO" id="GO:0034628">
    <property type="term" value="P:'de novo' NAD+ biosynthetic process from L-aspartate"/>
    <property type="evidence" value="ECO:0007669"/>
    <property type="project" value="TreeGrafter"/>
</dbReference>
<evidence type="ECO:0000259" key="14">
    <source>
        <dbReference type="Pfam" id="PF02910"/>
    </source>
</evidence>
<gene>
    <name evidence="15" type="ORF">N783_19500</name>
</gene>
<dbReference type="Pfam" id="PF02910">
    <property type="entry name" value="Succ_DH_flav_C"/>
    <property type="match status" value="1"/>
</dbReference>
<accession>A0A0A5FTE9</accession>
<evidence type="ECO:0000259" key="13">
    <source>
        <dbReference type="Pfam" id="PF00890"/>
    </source>
</evidence>
<dbReference type="InterPro" id="IPR003953">
    <property type="entry name" value="FAD-dep_OxRdtase_2_FAD-bd"/>
</dbReference>
<evidence type="ECO:0000256" key="11">
    <source>
        <dbReference type="NCBIfam" id="TIGR00551"/>
    </source>
</evidence>
<dbReference type="EC" id="1.4.3.16" evidence="4 11"/>
<proteinExistence type="inferred from homology"/>
<dbReference type="Pfam" id="PF00890">
    <property type="entry name" value="FAD_binding_2"/>
    <property type="match status" value="1"/>
</dbReference>
<dbReference type="UniPathway" id="UPA00253">
    <property type="reaction ID" value="UER00326"/>
</dbReference>
<dbReference type="Gene3D" id="3.90.700.10">
    <property type="entry name" value="Succinate dehydrogenase/fumarate reductase flavoprotein, catalytic domain"/>
    <property type="match status" value="1"/>
</dbReference>
<evidence type="ECO:0000256" key="10">
    <source>
        <dbReference type="ARBA" id="ARBA00048305"/>
    </source>
</evidence>
<keyword evidence="7 12" id="KW-0662">Pyridine nucleotide biosynthesis</keyword>
<evidence type="ECO:0000256" key="4">
    <source>
        <dbReference type="ARBA" id="ARBA00012173"/>
    </source>
</evidence>
<evidence type="ECO:0000256" key="2">
    <source>
        <dbReference type="ARBA" id="ARBA00004950"/>
    </source>
</evidence>
<dbReference type="RefSeq" id="WP_027447457.1">
    <property type="nucleotide sequence ID" value="NZ_AULJ01000064.1"/>
</dbReference>
<dbReference type="InterPro" id="IPR027477">
    <property type="entry name" value="Succ_DH/fumarate_Rdtase_cat_sf"/>
</dbReference>
<dbReference type="SUPFAM" id="SSF51905">
    <property type="entry name" value="FAD/NAD(P)-binding domain"/>
    <property type="match status" value="1"/>
</dbReference>
<comment type="pathway">
    <text evidence="2 12">Cofactor biosynthesis; NAD(+) biosynthesis; iminoaspartate from L-aspartate (oxidase route): step 1/1.</text>
</comment>
<keyword evidence="16" id="KW-1185">Reference proteome</keyword>
<dbReference type="eggNOG" id="COG0029">
    <property type="taxonomic scope" value="Bacteria"/>
</dbReference>
<feature type="domain" description="FAD-dependent oxidoreductase 2 FAD-binding" evidence="13">
    <location>
        <begin position="5"/>
        <end position="371"/>
    </location>
</feature>
<protein>
    <recommendedName>
        <fullName evidence="5 11">L-aspartate oxidase</fullName>
        <ecNumber evidence="4 11">1.4.3.16</ecNumber>
    </recommendedName>
</protein>
<dbReference type="InterPro" id="IPR015939">
    <property type="entry name" value="Fum_Rdtase/Succ_DH_flav-like_C"/>
</dbReference>
<keyword evidence="6 12" id="KW-0285">Flavoprotein</keyword>
<name>A0A0A5FTE9_9BACI</name>
<dbReference type="GO" id="GO:0033765">
    <property type="term" value="F:steroid dehydrogenase activity, acting on the CH-CH group of donors"/>
    <property type="evidence" value="ECO:0007669"/>
    <property type="project" value="UniProtKB-ARBA"/>
</dbReference>
<evidence type="ECO:0000256" key="5">
    <source>
        <dbReference type="ARBA" id="ARBA00021901"/>
    </source>
</evidence>
<evidence type="ECO:0000256" key="1">
    <source>
        <dbReference type="ARBA" id="ARBA00001974"/>
    </source>
</evidence>
<evidence type="ECO:0000256" key="12">
    <source>
        <dbReference type="RuleBase" id="RU362049"/>
    </source>
</evidence>
<evidence type="ECO:0000256" key="8">
    <source>
        <dbReference type="ARBA" id="ARBA00022827"/>
    </source>
</evidence>
<sequence>MQKYDVLIIGSGVAALQLAGHLSKDLNVIVLTKSHLKHGNSSIAQGGVAAALGAHDHPHLHYTDTLEAGRHINNPLAVQDLTEAAPSVMRELIEKGCEFDFGEDGSPLLGMEGSHQQHRIIHGGGDQTGKRLVEGLIKNVGPNVEVVENLFVYELLTHNHETCYGAKGKDANGDIHTFYADHVVLSTGGCGQVYEITSNALTVTGDGLALAYRAGAEMIDMEFVQFHPTLLYVDGEAKGLVSEAVRGEGAKLVTSNGKRIMKGVHLLEDLAPRHVVSQTIFDYIQKDIDIFLDIHSIPHFQKRFPTITKLCEQSGVPISEGKIPVAPGCHFLMGGIKTDQVGRTNINGLYAIGEVACTGVHGANRLASNSLLEGLVYGKRLAQTINYGNQKKISTAPFSYKRKPSPLLHLPTMDHIKSSMMKNTGIVRTEEGLIRQREMLESYNIKELLEMNYDRLSINQMTTIFMLITSWMITSSALGRTESRGGHFRSDIPIERDEWISNHITLQRQWEKGEVHELIKDAATT</sequence>
<dbReference type="SUPFAM" id="SSF46977">
    <property type="entry name" value="Succinate dehydrogenase/fumarate reductase flavoprotein C-terminal domain"/>
    <property type="match status" value="1"/>
</dbReference>
<dbReference type="SUPFAM" id="SSF56425">
    <property type="entry name" value="Succinate dehydrogenase/fumarate reductase flavoprotein, catalytic domain"/>
    <property type="match status" value="1"/>
</dbReference>
<dbReference type="EMBL" id="AVPF01000070">
    <property type="protein sequence ID" value="KGX84016.1"/>
    <property type="molecule type" value="Genomic_DNA"/>
</dbReference>
<reference evidence="15 16" key="1">
    <citation type="submission" date="2013-08" db="EMBL/GenBank/DDBJ databases">
        <authorList>
            <person name="Huang J."/>
            <person name="Wang G."/>
        </authorList>
    </citation>
    <scope>NUCLEOTIDE SEQUENCE [LARGE SCALE GENOMIC DNA]</scope>
    <source>
        <strain evidence="15 16">BH030004</strain>
    </source>
</reference>
<dbReference type="Gene3D" id="1.20.58.100">
    <property type="entry name" value="Fumarate reductase/succinate dehydrogenase flavoprotein-like, C-terminal domain"/>
    <property type="match status" value="1"/>
</dbReference>
<dbReference type="InterPro" id="IPR036188">
    <property type="entry name" value="FAD/NAD-bd_sf"/>
</dbReference>
<dbReference type="PANTHER" id="PTHR42716">
    <property type="entry name" value="L-ASPARTATE OXIDASE"/>
    <property type="match status" value="1"/>
</dbReference>
<dbReference type="Gene3D" id="3.50.50.60">
    <property type="entry name" value="FAD/NAD(P)-binding domain"/>
    <property type="match status" value="1"/>
</dbReference>
<dbReference type="NCBIfam" id="TIGR00551">
    <property type="entry name" value="nadB"/>
    <property type="match status" value="1"/>
</dbReference>
<dbReference type="PANTHER" id="PTHR42716:SF2">
    <property type="entry name" value="L-ASPARTATE OXIDASE, CHLOROPLASTIC"/>
    <property type="match status" value="1"/>
</dbReference>
<organism evidence="15 16">
    <name type="scientific">Pontibacillus marinus BH030004 = DSM 16465</name>
    <dbReference type="NCBI Taxonomy" id="1385511"/>
    <lineage>
        <taxon>Bacteria</taxon>
        <taxon>Bacillati</taxon>
        <taxon>Bacillota</taxon>
        <taxon>Bacilli</taxon>
        <taxon>Bacillales</taxon>
        <taxon>Bacillaceae</taxon>
        <taxon>Pontibacillus</taxon>
    </lineage>
</organism>
<dbReference type="Proteomes" id="UP000030403">
    <property type="component" value="Unassembled WGS sequence"/>
</dbReference>
<dbReference type="GO" id="GO:0005737">
    <property type="term" value="C:cytoplasm"/>
    <property type="evidence" value="ECO:0007669"/>
    <property type="project" value="UniProtKB-SubCell"/>
</dbReference>
<evidence type="ECO:0000256" key="9">
    <source>
        <dbReference type="ARBA" id="ARBA00023002"/>
    </source>
</evidence>